<feature type="binding site" evidence="8">
    <location>
        <position position="240"/>
    </location>
    <ligand>
        <name>(6S)-NADPHX</name>
        <dbReference type="ChEBI" id="CHEBI:64076"/>
    </ligand>
</feature>
<dbReference type="CDD" id="cd01171">
    <property type="entry name" value="YXKO-related"/>
    <property type="match status" value="1"/>
</dbReference>
<dbReference type="GO" id="GO:0005737">
    <property type="term" value="C:cytoplasm"/>
    <property type="evidence" value="ECO:0007669"/>
    <property type="project" value="UniProtKB-SubCell"/>
</dbReference>
<dbReference type="GO" id="GO:0110051">
    <property type="term" value="P:metabolite repair"/>
    <property type="evidence" value="ECO:0007669"/>
    <property type="project" value="TreeGrafter"/>
</dbReference>
<dbReference type="InterPro" id="IPR000631">
    <property type="entry name" value="CARKD"/>
</dbReference>
<dbReference type="HAMAP" id="MF_01965">
    <property type="entry name" value="NADHX_dehydratase"/>
    <property type="match status" value="1"/>
</dbReference>
<evidence type="ECO:0000256" key="7">
    <source>
        <dbReference type="ARBA" id="ARBA00047472"/>
    </source>
</evidence>
<dbReference type="Pfam" id="PF01256">
    <property type="entry name" value="Carb_kinase"/>
    <property type="match status" value="1"/>
</dbReference>
<comment type="function">
    <text evidence="8">Catalyzes the dehydration of the S-form of NAD(P)HX at the expense of ATP, which is converted to ADP. Together with NAD(P)HX epimerase, which catalyzes the epimerization of the S- and R-forms, the enzyme allows the repair of both epimers of NAD(P)HX, a damaged form of NAD(P)H that is a result of enzymatic or heat-dependent hydration.</text>
</comment>
<dbReference type="Gene3D" id="3.40.1190.20">
    <property type="match status" value="1"/>
</dbReference>
<feature type="binding site" evidence="8">
    <location>
        <begin position="211"/>
        <end position="215"/>
    </location>
    <ligand>
        <name>ATP</name>
        <dbReference type="ChEBI" id="CHEBI:30616"/>
    </ligand>
</feature>
<dbReference type="PROSITE" id="PS01050">
    <property type="entry name" value="YJEF_C_2"/>
    <property type="match status" value="1"/>
</dbReference>
<dbReference type="Proteomes" id="UP000266861">
    <property type="component" value="Unassembled WGS sequence"/>
</dbReference>
<name>A0A397HQH0_9GLOM</name>
<dbReference type="GO" id="GO:0005524">
    <property type="term" value="F:ATP binding"/>
    <property type="evidence" value="ECO:0007669"/>
    <property type="project" value="UniProtKB-KW"/>
</dbReference>
<reference evidence="10 11" key="1">
    <citation type="submission" date="2018-08" db="EMBL/GenBank/DDBJ databases">
        <title>Genome and evolution of the arbuscular mycorrhizal fungus Diversispora epigaea (formerly Glomus versiforme) and its bacterial endosymbionts.</title>
        <authorList>
            <person name="Sun X."/>
            <person name="Fei Z."/>
            <person name="Harrison M."/>
        </authorList>
    </citation>
    <scope>NUCLEOTIDE SEQUENCE [LARGE SCALE GENOMIC DNA]</scope>
    <source>
        <strain evidence="10 11">IT104</strain>
    </source>
</reference>
<accession>A0A397HQH0</accession>
<evidence type="ECO:0000256" key="4">
    <source>
        <dbReference type="ARBA" id="ARBA00022857"/>
    </source>
</evidence>
<comment type="subcellular location">
    <subcellularLocation>
        <location evidence="8">Cytoplasm</location>
    </subcellularLocation>
</comment>
<dbReference type="AlphaFoldDB" id="A0A397HQH0"/>
<dbReference type="GO" id="GO:0047453">
    <property type="term" value="F:ATP-dependent NAD(P)H-hydrate dehydratase activity"/>
    <property type="evidence" value="ECO:0007669"/>
    <property type="project" value="UniProtKB-UniRule"/>
</dbReference>
<keyword evidence="3 8" id="KW-0067">ATP-binding</keyword>
<evidence type="ECO:0000313" key="10">
    <source>
        <dbReference type="EMBL" id="RHZ64238.1"/>
    </source>
</evidence>
<dbReference type="InterPro" id="IPR029056">
    <property type="entry name" value="Ribokinase-like"/>
</dbReference>
<dbReference type="NCBIfam" id="TIGR00196">
    <property type="entry name" value="yjeF_cterm"/>
    <property type="match status" value="1"/>
</dbReference>
<keyword evidence="8" id="KW-0963">Cytoplasm</keyword>
<dbReference type="PROSITE" id="PS51383">
    <property type="entry name" value="YJEF_C_3"/>
    <property type="match status" value="1"/>
</dbReference>
<protein>
    <recommendedName>
        <fullName evidence="8">ATP-dependent (S)-NAD(P)H-hydrate dehydratase</fullName>
        <ecNumber evidence="8">4.2.1.93</ecNumber>
    </recommendedName>
    <alternativeName>
        <fullName evidence="8">ATP-dependent NAD(P)HX dehydratase</fullName>
    </alternativeName>
</protein>
<dbReference type="STRING" id="1348612.A0A397HQH0"/>
<keyword evidence="5 8" id="KW-0520">NAD</keyword>
<evidence type="ECO:0000256" key="6">
    <source>
        <dbReference type="ARBA" id="ARBA00023239"/>
    </source>
</evidence>
<organism evidence="10 11">
    <name type="scientific">Diversispora epigaea</name>
    <dbReference type="NCBI Taxonomy" id="1348612"/>
    <lineage>
        <taxon>Eukaryota</taxon>
        <taxon>Fungi</taxon>
        <taxon>Fungi incertae sedis</taxon>
        <taxon>Mucoromycota</taxon>
        <taxon>Glomeromycotina</taxon>
        <taxon>Glomeromycetes</taxon>
        <taxon>Diversisporales</taxon>
        <taxon>Diversisporaceae</taxon>
        <taxon>Diversispora</taxon>
    </lineage>
</organism>
<keyword evidence="2 8" id="KW-0547">Nucleotide-binding</keyword>
<feature type="binding site" evidence="8">
    <location>
        <begin position="172"/>
        <end position="178"/>
    </location>
    <ligand>
        <name>(6S)-NADPHX</name>
        <dbReference type="ChEBI" id="CHEBI:64076"/>
    </ligand>
</feature>
<proteinExistence type="inferred from homology"/>
<dbReference type="EMBL" id="PQFF01000298">
    <property type="protein sequence ID" value="RHZ64238.1"/>
    <property type="molecule type" value="Genomic_DNA"/>
</dbReference>
<dbReference type="GO" id="GO:0046496">
    <property type="term" value="P:nicotinamide nucleotide metabolic process"/>
    <property type="evidence" value="ECO:0007669"/>
    <property type="project" value="UniProtKB-UniRule"/>
</dbReference>
<feature type="binding site" evidence="8">
    <location>
        <position position="119"/>
    </location>
    <ligand>
        <name>(6S)-NADPHX</name>
        <dbReference type="ChEBI" id="CHEBI:64076"/>
    </ligand>
</feature>
<evidence type="ECO:0000256" key="3">
    <source>
        <dbReference type="ARBA" id="ARBA00022840"/>
    </source>
</evidence>
<evidence type="ECO:0000256" key="5">
    <source>
        <dbReference type="ARBA" id="ARBA00023027"/>
    </source>
</evidence>
<dbReference type="SUPFAM" id="SSF53613">
    <property type="entry name" value="Ribokinase-like"/>
    <property type="match status" value="1"/>
</dbReference>
<evidence type="ECO:0000256" key="2">
    <source>
        <dbReference type="ARBA" id="ARBA00022741"/>
    </source>
</evidence>
<gene>
    <name evidence="10" type="ORF">Glove_326g122</name>
</gene>
<feature type="binding site" evidence="8">
    <location>
        <begin position="230"/>
        <end position="239"/>
    </location>
    <ligand>
        <name>ATP</name>
        <dbReference type="ChEBI" id="CHEBI:30616"/>
    </ligand>
</feature>
<dbReference type="EC" id="4.2.1.93" evidence="8"/>
<keyword evidence="6 8" id="KW-0456">Lyase</keyword>
<sequence>MSKIVPTKPPLDTLCTLIPPLSAKFHKGQLGRVGVIGGSEEYTGAPYFSAISALKLGADLAHVICQPAAAIVIKSYSPDLIVHPYMRKSEKNPDLSSDEIINNVEELFPRLHVLVVGPGLSRDLMMLNCAQGIIQKAKEKMIPIIIDADGLFLVQNNPNVIKDYPKAILTPNLNEFKRLCETMNVSSENNSLEEMTQQLSKAFGGVVIVNKGKNDFISNGKVVFLVDNEGGLKRCGGQGDVLTGLIATFLDWGLSYQNKIWQHDNKISPDDIAMLASFAGCAITRECSRLAFGKLGRSVQTSDIILEIASSFNNFLEGKCTQRPSM</sequence>
<keyword evidence="1 8" id="KW-0597">Phosphoprotein</keyword>
<comment type="similarity">
    <text evidence="8">Belongs to the NnrD/CARKD family.</text>
</comment>
<dbReference type="OrthoDB" id="8110916at2759"/>
<keyword evidence="4" id="KW-0521">NADP</keyword>
<dbReference type="PANTHER" id="PTHR12592:SF0">
    <property type="entry name" value="ATP-DEPENDENT (S)-NAD(P)H-HYDRATE DEHYDRATASE"/>
    <property type="match status" value="1"/>
</dbReference>
<dbReference type="PANTHER" id="PTHR12592">
    <property type="entry name" value="ATP-DEPENDENT (S)-NAD(P)H-HYDRATE DEHYDRATASE FAMILY MEMBER"/>
    <property type="match status" value="1"/>
</dbReference>
<evidence type="ECO:0000259" key="9">
    <source>
        <dbReference type="PROSITE" id="PS51383"/>
    </source>
</evidence>
<comment type="catalytic activity">
    <reaction evidence="8">
        <text>(6S)-NADHX + ATP = ADP + phosphate + NADH + H(+)</text>
        <dbReference type="Rhea" id="RHEA:19017"/>
        <dbReference type="ChEBI" id="CHEBI:15378"/>
        <dbReference type="ChEBI" id="CHEBI:30616"/>
        <dbReference type="ChEBI" id="CHEBI:43474"/>
        <dbReference type="ChEBI" id="CHEBI:57945"/>
        <dbReference type="ChEBI" id="CHEBI:64074"/>
        <dbReference type="ChEBI" id="CHEBI:456216"/>
        <dbReference type="EC" id="4.2.1.93"/>
    </reaction>
</comment>
<comment type="caution">
    <text evidence="10">The sequence shown here is derived from an EMBL/GenBank/DDBJ whole genome shotgun (WGS) entry which is preliminary data.</text>
</comment>
<evidence type="ECO:0000256" key="1">
    <source>
        <dbReference type="ARBA" id="ARBA00022553"/>
    </source>
</evidence>
<comment type="catalytic activity">
    <reaction evidence="7 8">
        <text>(6S)-NADPHX + ATP = ADP + phosphate + NADPH + H(+)</text>
        <dbReference type="Rhea" id="RHEA:32231"/>
        <dbReference type="ChEBI" id="CHEBI:15378"/>
        <dbReference type="ChEBI" id="CHEBI:30616"/>
        <dbReference type="ChEBI" id="CHEBI:43474"/>
        <dbReference type="ChEBI" id="CHEBI:57783"/>
        <dbReference type="ChEBI" id="CHEBI:64076"/>
        <dbReference type="ChEBI" id="CHEBI:456216"/>
        <dbReference type="EC" id="4.2.1.93"/>
    </reaction>
</comment>
<dbReference type="InterPro" id="IPR017953">
    <property type="entry name" value="Carbohydrate_kinase_pred_CS"/>
</dbReference>
<feature type="domain" description="YjeF C-terminal" evidence="9">
    <location>
        <begin position="10"/>
        <end position="315"/>
    </location>
</feature>
<evidence type="ECO:0000256" key="8">
    <source>
        <dbReference type="HAMAP-Rule" id="MF_03157"/>
    </source>
</evidence>
<dbReference type="FunFam" id="3.40.1190.20:FF:000023">
    <property type="entry name" value="ATP-dependent (S)-NAD(P)H-hydrate dehydratase"/>
    <property type="match status" value="1"/>
</dbReference>
<comment type="cofactor">
    <cofactor evidence="8">
        <name>Mg(2+)</name>
        <dbReference type="ChEBI" id="CHEBI:18420"/>
    </cofactor>
</comment>
<evidence type="ECO:0000313" key="11">
    <source>
        <dbReference type="Proteomes" id="UP000266861"/>
    </source>
</evidence>
<keyword evidence="11" id="KW-1185">Reference proteome</keyword>